<dbReference type="PANTHER" id="PTHR43685">
    <property type="entry name" value="GLYCOSYLTRANSFERASE"/>
    <property type="match status" value="1"/>
</dbReference>
<dbReference type="RefSeq" id="WP_379993207.1">
    <property type="nucleotide sequence ID" value="NZ_JBHMCC010000032.1"/>
</dbReference>
<dbReference type="SUPFAM" id="SSF53448">
    <property type="entry name" value="Nucleotide-diphospho-sugar transferases"/>
    <property type="match status" value="1"/>
</dbReference>
<dbReference type="AlphaFoldDB" id="A0A9W6KW34"/>
<feature type="domain" description="Glycosyltransferase 2-like" evidence="4">
    <location>
        <begin position="5"/>
        <end position="160"/>
    </location>
</feature>
<dbReference type="Proteomes" id="UP001143480">
    <property type="component" value="Unassembled WGS sequence"/>
</dbReference>
<reference evidence="5" key="2">
    <citation type="submission" date="2023-01" db="EMBL/GenBank/DDBJ databases">
        <authorList>
            <person name="Sun Q."/>
            <person name="Evtushenko L."/>
        </authorList>
    </citation>
    <scope>NUCLEOTIDE SEQUENCE</scope>
    <source>
        <strain evidence="5">VKM Ac-1321</strain>
    </source>
</reference>
<sequence>MPEVTVVIATRNRRASLERTLHALHAHPAPPAVIVVDNCSADGTPDMVAGSFPQARVLTLGRNAGAVARNHGVAAATTPYVAFADDDSWWAPGALTRAARHLDDAPRLALIAARTLVGPAERLDPMSAFMVQAPLGVADDLPGPSVLGFLACAAVVRREPFLACGGFDPVVFFMGEEARVALDLRTGGHGLAYCNDVVAYHHPSPDVGEGTAKRLLALRNGVLTAWMRRPARVAVAETARLLRAAGADPAARRAAVQLLQRLPGALVRRNPVPADVERELRTLAAMEAAAGYSTAPH</sequence>
<evidence type="ECO:0000313" key="5">
    <source>
        <dbReference type="EMBL" id="GLL08287.1"/>
    </source>
</evidence>
<evidence type="ECO:0000259" key="4">
    <source>
        <dbReference type="Pfam" id="PF00535"/>
    </source>
</evidence>
<dbReference type="Pfam" id="PF00535">
    <property type="entry name" value="Glycos_transf_2"/>
    <property type="match status" value="1"/>
</dbReference>
<dbReference type="InterPro" id="IPR050834">
    <property type="entry name" value="Glycosyltransf_2"/>
</dbReference>
<dbReference type="Gene3D" id="3.90.550.10">
    <property type="entry name" value="Spore Coat Polysaccharide Biosynthesis Protein SpsA, Chain A"/>
    <property type="match status" value="1"/>
</dbReference>
<keyword evidence="3 5" id="KW-0808">Transferase</keyword>
<organism evidence="5 6">
    <name type="scientific">Dactylosporangium matsuzakiense</name>
    <dbReference type="NCBI Taxonomy" id="53360"/>
    <lineage>
        <taxon>Bacteria</taxon>
        <taxon>Bacillati</taxon>
        <taxon>Actinomycetota</taxon>
        <taxon>Actinomycetes</taxon>
        <taxon>Micromonosporales</taxon>
        <taxon>Micromonosporaceae</taxon>
        <taxon>Dactylosporangium</taxon>
    </lineage>
</organism>
<name>A0A9W6KW34_9ACTN</name>
<accession>A0A9W6KW34</accession>
<dbReference type="InterPro" id="IPR029044">
    <property type="entry name" value="Nucleotide-diphossugar_trans"/>
</dbReference>
<evidence type="ECO:0000256" key="2">
    <source>
        <dbReference type="ARBA" id="ARBA00022676"/>
    </source>
</evidence>
<gene>
    <name evidence="5" type="ORF">GCM10017581_100480</name>
</gene>
<comment type="caution">
    <text evidence="5">The sequence shown here is derived from an EMBL/GenBank/DDBJ whole genome shotgun (WGS) entry which is preliminary data.</text>
</comment>
<proteinExistence type="inferred from homology"/>
<dbReference type="GO" id="GO:0016757">
    <property type="term" value="F:glycosyltransferase activity"/>
    <property type="evidence" value="ECO:0007669"/>
    <property type="project" value="UniProtKB-KW"/>
</dbReference>
<comment type="similarity">
    <text evidence="1">Belongs to the glycosyltransferase 2 family.</text>
</comment>
<evidence type="ECO:0000313" key="6">
    <source>
        <dbReference type="Proteomes" id="UP001143480"/>
    </source>
</evidence>
<protein>
    <submittedName>
        <fullName evidence="5">Glycosyl transferase</fullName>
    </submittedName>
</protein>
<evidence type="ECO:0000256" key="1">
    <source>
        <dbReference type="ARBA" id="ARBA00006739"/>
    </source>
</evidence>
<keyword evidence="2" id="KW-0328">Glycosyltransferase</keyword>
<reference evidence="5" key="1">
    <citation type="journal article" date="2014" name="Int. J. Syst. Evol. Microbiol.">
        <title>Complete genome sequence of Corynebacterium casei LMG S-19264T (=DSM 44701T), isolated from a smear-ripened cheese.</title>
        <authorList>
            <consortium name="US DOE Joint Genome Institute (JGI-PGF)"/>
            <person name="Walter F."/>
            <person name="Albersmeier A."/>
            <person name="Kalinowski J."/>
            <person name="Ruckert C."/>
        </authorList>
    </citation>
    <scope>NUCLEOTIDE SEQUENCE</scope>
    <source>
        <strain evidence="5">VKM Ac-1321</strain>
    </source>
</reference>
<dbReference type="InterPro" id="IPR001173">
    <property type="entry name" value="Glyco_trans_2-like"/>
</dbReference>
<dbReference type="PANTHER" id="PTHR43685:SF5">
    <property type="entry name" value="GLYCOSYLTRANSFERASE EPSE-RELATED"/>
    <property type="match status" value="1"/>
</dbReference>
<keyword evidence="6" id="KW-1185">Reference proteome</keyword>
<dbReference type="EMBL" id="BSFP01000136">
    <property type="protein sequence ID" value="GLL08287.1"/>
    <property type="molecule type" value="Genomic_DNA"/>
</dbReference>
<evidence type="ECO:0000256" key="3">
    <source>
        <dbReference type="ARBA" id="ARBA00022679"/>
    </source>
</evidence>